<dbReference type="OrthoDB" id="439076at2759"/>
<proteinExistence type="predicted"/>
<evidence type="ECO:0000313" key="1">
    <source>
        <dbReference type="EMBL" id="CAE7692155.1"/>
    </source>
</evidence>
<organism evidence="1 2">
    <name type="scientific">Symbiodinium pilosum</name>
    <name type="common">Dinoflagellate</name>
    <dbReference type="NCBI Taxonomy" id="2952"/>
    <lineage>
        <taxon>Eukaryota</taxon>
        <taxon>Sar</taxon>
        <taxon>Alveolata</taxon>
        <taxon>Dinophyceae</taxon>
        <taxon>Suessiales</taxon>
        <taxon>Symbiodiniaceae</taxon>
        <taxon>Symbiodinium</taxon>
    </lineage>
</organism>
<accession>A0A812WNB4</accession>
<keyword evidence="2" id="KW-1185">Reference proteome</keyword>
<reference evidence="1" key="1">
    <citation type="submission" date="2021-02" db="EMBL/GenBank/DDBJ databases">
        <authorList>
            <person name="Dougan E. K."/>
            <person name="Rhodes N."/>
            <person name="Thang M."/>
            <person name="Chan C."/>
        </authorList>
    </citation>
    <scope>NUCLEOTIDE SEQUENCE</scope>
</reference>
<protein>
    <submittedName>
        <fullName evidence="1">ANK2 protein</fullName>
    </submittedName>
</protein>
<name>A0A812WNB4_SYMPI</name>
<dbReference type="Proteomes" id="UP000649617">
    <property type="component" value="Unassembled WGS sequence"/>
</dbReference>
<dbReference type="EMBL" id="CAJNIZ010044529">
    <property type="protein sequence ID" value="CAE7692155.1"/>
    <property type="molecule type" value="Genomic_DNA"/>
</dbReference>
<gene>
    <name evidence="1" type="primary">ANK2</name>
    <name evidence="1" type="ORF">SPIL2461_LOCUS19386</name>
</gene>
<sequence>MAQVHPITQRALGLGGANGGHAYVDYDDEGFANQLADAKCDAKKDPFRGTVQLLKEEGFRPLRRVSQGST</sequence>
<dbReference type="AlphaFoldDB" id="A0A812WNB4"/>
<comment type="caution">
    <text evidence="1">The sequence shown here is derived from an EMBL/GenBank/DDBJ whole genome shotgun (WGS) entry which is preliminary data.</text>
</comment>
<evidence type="ECO:0000313" key="2">
    <source>
        <dbReference type="Proteomes" id="UP000649617"/>
    </source>
</evidence>